<evidence type="ECO:0000313" key="2">
    <source>
        <dbReference type="Proteomes" id="UP000008898"/>
    </source>
</evidence>
<dbReference type="Proteomes" id="UP000008898">
    <property type="component" value="Chromosome"/>
</dbReference>
<dbReference type="KEGG" id="zga:ZOBELLIA_3992"/>
<name>G0L2G5_ZOBGA</name>
<keyword evidence="2" id="KW-1185">Reference proteome</keyword>
<reference evidence="2" key="1">
    <citation type="submission" date="2009-07" db="EMBL/GenBank/DDBJ databases">
        <title>Complete genome sequence of Zobellia galactanivorans Dsij.</title>
        <authorList>
            <consortium name="Genoscope - CEA"/>
        </authorList>
    </citation>
    <scope>NUCLEOTIDE SEQUENCE [LARGE SCALE GENOMIC DNA]</scope>
    <source>
        <strain evidence="2">DSM 12802 / CCUG 47099 / CIP 106680 / NCIMB 13871 / Dsij</strain>
    </source>
</reference>
<protein>
    <submittedName>
        <fullName evidence="1">Uncharacterized protein</fullName>
    </submittedName>
</protein>
<dbReference type="HOGENOM" id="CLU_3359341_0_0_10"/>
<accession>G0L2G5</accession>
<reference evidence="1 2" key="2">
    <citation type="journal article" date="2012" name="Environ. Microbiol.">
        <title>Characterization of the first alginolytic operons in a marine bacterium: from their emergence in marine Flavobacteriia to their independent transfers to marine Proteobacteria and human gut Bacteroides.</title>
        <authorList>
            <person name="Thomas F."/>
            <person name="Barbeyron T."/>
            <person name="Tonon T."/>
            <person name="Genicot S."/>
            <person name="Czjzek M."/>
            <person name="Michel G."/>
        </authorList>
    </citation>
    <scope>NUCLEOTIDE SEQUENCE [LARGE SCALE GENOMIC DNA]</scope>
    <source>
        <strain evidence="2">DSM 12802 / CCUG 47099 / CIP 106680 / NCIMB 13871 / Dsij</strain>
    </source>
</reference>
<evidence type="ECO:0000313" key="1">
    <source>
        <dbReference type="EMBL" id="CAZ98128.1"/>
    </source>
</evidence>
<organism evidence="1 2">
    <name type="scientific">Zobellia galactanivorans (strain DSM 12802 / CCUG 47099 / CIP 106680 / NCIMB 13871 / Dsij)</name>
    <dbReference type="NCBI Taxonomy" id="63186"/>
    <lineage>
        <taxon>Bacteria</taxon>
        <taxon>Pseudomonadati</taxon>
        <taxon>Bacteroidota</taxon>
        <taxon>Flavobacteriia</taxon>
        <taxon>Flavobacteriales</taxon>
        <taxon>Flavobacteriaceae</taxon>
        <taxon>Zobellia</taxon>
    </lineage>
</organism>
<gene>
    <name evidence="1" type="ordered locus">zobellia_3992</name>
</gene>
<dbReference type="AlphaFoldDB" id="G0L2G5"/>
<proteinExistence type="predicted"/>
<sequence length="36" mass="4199">MKNNGFFSIFLKDFDLFLLGLKSLLFGGRGRVPRFF</sequence>
<dbReference type="EMBL" id="FP476056">
    <property type="protein sequence ID" value="CAZ98128.1"/>
    <property type="molecule type" value="Genomic_DNA"/>
</dbReference>